<dbReference type="AlphaFoldDB" id="A0AAV2YW27"/>
<organism evidence="1 2">
    <name type="scientific">Lagenidium giganteum</name>
    <dbReference type="NCBI Taxonomy" id="4803"/>
    <lineage>
        <taxon>Eukaryota</taxon>
        <taxon>Sar</taxon>
        <taxon>Stramenopiles</taxon>
        <taxon>Oomycota</taxon>
        <taxon>Peronosporomycetes</taxon>
        <taxon>Pythiales</taxon>
        <taxon>Pythiaceae</taxon>
    </lineage>
</organism>
<sequence>MREKRGSRWPLECITFVDATHAIIHVSIWKRYKKLSSANSQDYRTYRRQPSAACCGLICNCSRVFAHAELTGVHRQRSEEA</sequence>
<keyword evidence="2" id="KW-1185">Reference proteome</keyword>
<proteinExistence type="predicted"/>
<reference evidence="1" key="2">
    <citation type="journal article" date="2023" name="Microbiol Resour">
        <title>Decontamination and Annotation of the Draft Genome Sequence of the Oomycete Lagenidium giganteum ARSEF 373.</title>
        <authorList>
            <person name="Morgan W.R."/>
            <person name="Tartar A."/>
        </authorList>
    </citation>
    <scope>NUCLEOTIDE SEQUENCE</scope>
    <source>
        <strain evidence="1">ARSEF 373</strain>
    </source>
</reference>
<evidence type="ECO:0000313" key="2">
    <source>
        <dbReference type="Proteomes" id="UP001146120"/>
    </source>
</evidence>
<reference evidence="1" key="1">
    <citation type="submission" date="2022-11" db="EMBL/GenBank/DDBJ databases">
        <authorList>
            <person name="Morgan W.R."/>
            <person name="Tartar A."/>
        </authorList>
    </citation>
    <scope>NUCLEOTIDE SEQUENCE</scope>
    <source>
        <strain evidence="1">ARSEF 373</strain>
    </source>
</reference>
<protein>
    <submittedName>
        <fullName evidence="1">Uncharacterized protein</fullName>
    </submittedName>
</protein>
<dbReference type="Proteomes" id="UP001146120">
    <property type="component" value="Unassembled WGS sequence"/>
</dbReference>
<accession>A0AAV2YW27</accession>
<comment type="caution">
    <text evidence="1">The sequence shown here is derived from an EMBL/GenBank/DDBJ whole genome shotgun (WGS) entry which is preliminary data.</text>
</comment>
<name>A0AAV2YW27_9STRA</name>
<dbReference type="EMBL" id="DAKRPA010000086">
    <property type="protein sequence ID" value="DAZ99277.1"/>
    <property type="molecule type" value="Genomic_DNA"/>
</dbReference>
<evidence type="ECO:0000313" key="1">
    <source>
        <dbReference type="EMBL" id="DAZ99277.1"/>
    </source>
</evidence>
<gene>
    <name evidence="1" type="ORF">N0F65_005445</name>
</gene>